<dbReference type="InterPro" id="IPR012657">
    <property type="entry name" value="23S_rRNA-intervening_sequence"/>
</dbReference>
<gene>
    <name evidence="1" type="ORF">SAMN06265379_101152</name>
</gene>
<accession>A0A521AHZ1</accession>
<dbReference type="NCBIfam" id="TIGR02436">
    <property type="entry name" value="four helix bundle protein"/>
    <property type="match status" value="1"/>
</dbReference>
<sequence length="119" mass="13708">MKKSIAYQKAFIFAVNIVKFCRVLKKEEHEFDLANQLQRSGTSIGANLAEANGAISDADFSNKVSIAYKETLETKFWLDLFLAVEFIPEEQYHILFYSADEIARILFSILKTTRIHKKQ</sequence>
<dbReference type="InterPro" id="IPR036583">
    <property type="entry name" value="23S_rRNA_IVS_sf"/>
</dbReference>
<name>A0A521AHZ1_SACCC</name>
<dbReference type="SUPFAM" id="SSF158446">
    <property type="entry name" value="IVS-encoded protein-like"/>
    <property type="match status" value="1"/>
</dbReference>
<dbReference type="PANTHER" id="PTHR38471">
    <property type="entry name" value="FOUR HELIX BUNDLE PROTEIN"/>
    <property type="match status" value="1"/>
</dbReference>
<dbReference type="Pfam" id="PF05635">
    <property type="entry name" value="23S_rRNA_IVP"/>
    <property type="match status" value="1"/>
</dbReference>
<proteinExistence type="predicted"/>
<dbReference type="PANTHER" id="PTHR38471:SF2">
    <property type="entry name" value="FOUR HELIX BUNDLE PROTEIN"/>
    <property type="match status" value="1"/>
</dbReference>
<dbReference type="RefSeq" id="WP_185957386.1">
    <property type="nucleotide sequence ID" value="NZ_FXTB01000001.1"/>
</dbReference>
<dbReference type="EMBL" id="FXTB01000001">
    <property type="protein sequence ID" value="SMO34371.1"/>
    <property type="molecule type" value="Genomic_DNA"/>
</dbReference>
<keyword evidence="2" id="KW-1185">Reference proteome</keyword>
<dbReference type="Gene3D" id="1.20.1440.60">
    <property type="entry name" value="23S rRNA-intervening sequence"/>
    <property type="match status" value="1"/>
</dbReference>
<evidence type="ECO:0000313" key="2">
    <source>
        <dbReference type="Proteomes" id="UP000319040"/>
    </source>
</evidence>
<protein>
    <submittedName>
        <fullName evidence="1">Four helix bundle protein</fullName>
    </submittedName>
</protein>
<dbReference type="Proteomes" id="UP000319040">
    <property type="component" value="Unassembled WGS sequence"/>
</dbReference>
<organism evidence="1 2">
    <name type="scientific">Saccharicrinis carchari</name>
    <dbReference type="NCBI Taxonomy" id="1168039"/>
    <lineage>
        <taxon>Bacteria</taxon>
        <taxon>Pseudomonadati</taxon>
        <taxon>Bacteroidota</taxon>
        <taxon>Bacteroidia</taxon>
        <taxon>Marinilabiliales</taxon>
        <taxon>Marinilabiliaceae</taxon>
        <taxon>Saccharicrinis</taxon>
    </lineage>
</organism>
<evidence type="ECO:0000313" key="1">
    <source>
        <dbReference type="EMBL" id="SMO34371.1"/>
    </source>
</evidence>
<reference evidence="1 2" key="1">
    <citation type="submission" date="2017-05" db="EMBL/GenBank/DDBJ databases">
        <authorList>
            <person name="Varghese N."/>
            <person name="Submissions S."/>
        </authorList>
    </citation>
    <scope>NUCLEOTIDE SEQUENCE [LARGE SCALE GENOMIC DNA]</scope>
    <source>
        <strain evidence="1 2">DSM 27040</strain>
    </source>
</reference>
<dbReference type="PIRSF" id="PIRSF035652">
    <property type="entry name" value="CHP02436"/>
    <property type="match status" value="1"/>
</dbReference>
<dbReference type="AlphaFoldDB" id="A0A521AHZ1"/>